<dbReference type="Proteomes" id="UP000266841">
    <property type="component" value="Unassembled WGS sequence"/>
</dbReference>
<gene>
    <name evidence="2" type="ORF">THAOC_04053</name>
</gene>
<reference evidence="2 3" key="1">
    <citation type="journal article" date="2012" name="Genome Biol.">
        <title>Genome and low-iron response of an oceanic diatom adapted to chronic iron limitation.</title>
        <authorList>
            <person name="Lommer M."/>
            <person name="Specht M."/>
            <person name="Roy A.S."/>
            <person name="Kraemer L."/>
            <person name="Andreson R."/>
            <person name="Gutowska M.A."/>
            <person name="Wolf J."/>
            <person name="Bergner S.V."/>
            <person name="Schilhabel M.B."/>
            <person name="Klostermeier U.C."/>
            <person name="Beiko R.G."/>
            <person name="Rosenstiel P."/>
            <person name="Hippler M."/>
            <person name="Laroche J."/>
        </authorList>
    </citation>
    <scope>NUCLEOTIDE SEQUENCE [LARGE SCALE GENOMIC DNA]</scope>
    <source>
        <strain evidence="2 3">CCMP1005</strain>
    </source>
</reference>
<feature type="region of interest" description="Disordered" evidence="1">
    <location>
        <begin position="1"/>
        <end position="29"/>
    </location>
</feature>
<evidence type="ECO:0000313" key="3">
    <source>
        <dbReference type="Proteomes" id="UP000266841"/>
    </source>
</evidence>
<accession>K0T688</accession>
<dbReference type="OrthoDB" id="57249at2759"/>
<name>K0T688_THAOC</name>
<evidence type="ECO:0000313" key="2">
    <source>
        <dbReference type="EMBL" id="EJK74278.1"/>
    </source>
</evidence>
<evidence type="ECO:0000256" key="1">
    <source>
        <dbReference type="SAM" id="MobiDB-lite"/>
    </source>
</evidence>
<protein>
    <submittedName>
        <fullName evidence="2">Uncharacterized protein</fullName>
    </submittedName>
</protein>
<organism evidence="2 3">
    <name type="scientific">Thalassiosira oceanica</name>
    <name type="common">Marine diatom</name>
    <dbReference type="NCBI Taxonomy" id="159749"/>
    <lineage>
        <taxon>Eukaryota</taxon>
        <taxon>Sar</taxon>
        <taxon>Stramenopiles</taxon>
        <taxon>Ochrophyta</taxon>
        <taxon>Bacillariophyta</taxon>
        <taxon>Coscinodiscophyceae</taxon>
        <taxon>Thalassiosirophycidae</taxon>
        <taxon>Thalassiosirales</taxon>
        <taxon>Thalassiosiraceae</taxon>
        <taxon>Thalassiosira</taxon>
    </lineage>
</organism>
<keyword evidence="3" id="KW-1185">Reference proteome</keyword>
<dbReference type="EMBL" id="AGNL01003819">
    <property type="protein sequence ID" value="EJK74278.1"/>
    <property type="molecule type" value="Genomic_DNA"/>
</dbReference>
<proteinExistence type="predicted"/>
<sequence>MATALDKKELIRNDGWGKPKGGRKRKMNNDEISNYISTLKPGQSIGQKEVREAIVQTHKRRVIEAGGVPLQEAQVSHGTVINYKTEIAMNQMMSSTQCVTEKNRNRITAMGSFRGAVGMLGLIATTHFVSIEKEDPQIKKIVDNMSKDERWLYDYVCEKKRVVHTERKEEIRLVTKESVQNSGTLAYWKASDTKTHGGIRFDNTTTMAGAGCLLPFVTSVTGLNEREMPGCEFAAVKIPGFCLGGGGVDPGNKRPGWLTFSRDTPGAKTEKARWYIRDVFIPTLKEHRLENHNFDTSASSAIPAKLRAVASLDGDIPQLQAVKEELQLLADNGVTLNKGNPSRTLAEQACDLAVIFKLLHQRLPMRTMRHISVEDSPLKKTLFDAFEFGELATILNLPYTKRETIVDYILCYLSVMTEIASTHNVKAGFIDNGSLDPTHERIPTLDGILATCKRDITLEEKRNVIDNFDKIFDSFEKHGCMPESVHDEVGIADDVDPNGKVVRREADANSEHLQRCKCMNHPQVINERHELQRKSNSKQLESMEKVNAKFLEKVQSYNNSIQKIRGLLRDEGLGSENECDRDESFIEECTLEHFGKLTVDSLKAFIFGRNPISGKAPNKGTVDGAKNGDRNLIRLAYECKAMPNKHALLSKRPYSNEDLQKYRENISSLLRFSETISGAI</sequence>
<feature type="compositionally biased region" description="Basic and acidic residues" evidence="1">
    <location>
        <begin position="1"/>
        <end position="17"/>
    </location>
</feature>
<dbReference type="AlphaFoldDB" id="K0T688"/>
<comment type="caution">
    <text evidence="2">The sequence shown here is derived from an EMBL/GenBank/DDBJ whole genome shotgun (WGS) entry which is preliminary data.</text>
</comment>